<feature type="region of interest" description="Disordered" evidence="1">
    <location>
        <begin position="194"/>
        <end position="217"/>
    </location>
</feature>
<sequence length="217" mass="24203">MHTNSETPYGVSSGRRSSSRICLVLQCCESSLDGKICGKIDAPSRLILDPKDRPQRRHMELQLKKNDTTLSESHEFRNCPVGRNAGNAPRLWVPLSFTRYSSIQFPRPSPRQSLKIIRDTGSIQFPNEAERRTPQMRCTACERPPPLNECSPTPSSGGPFAYQFMAISTSLRDVSTKMYPVSQAFGSQALKVHQASSTSRWRRSAGTAVPVRPPRPT</sequence>
<dbReference type="EMBL" id="JARKIB010000089">
    <property type="protein sequence ID" value="KAJ7743872.1"/>
    <property type="molecule type" value="Genomic_DNA"/>
</dbReference>
<dbReference type="AlphaFoldDB" id="A0AAD7N3G1"/>
<evidence type="ECO:0000256" key="1">
    <source>
        <dbReference type="SAM" id="MobiDB-lite"/>
    </source>
</evidence>
<accession>A0AAD7N3G1</accession>
<keyword evidence="3" id="KW-1185">Reference proteome</keyword>
<organism evidence="2 3">
    <name type="scientific">Mycena metata</name>
    <dbReference type="NCBI Taxonomy" id="1033252"/>
    <lineage>
        <taxon>Eukaryota</taxon>
        <taxon>Fungi</taxon>
        <taxon>Dikarya</taxon>
        <taxon>Basidiomycota</taxon>
        <taxon>Agaricomycotina</taxon>
        <taxon>Agaricomycetes</taxon>
        <taxon>Agaricomycetidae</taxon>
        <taxon>Agaricales</taxon>
        <taxon>Marasmiineae</taxon>
        <taxon>Mycenaceae</taxon>
        <taxon>Mycena</taxon>
    </lineage>
</organism>
<dbReference type="Proteomes" id="UP001215598">
    <property type="component" value="Unassembled WGS sequence"/>
</dbReference>
<comment type="caution">
    <text evidence="2">The sequence shown here is derived from an EMBL/GenBank/DDBJ whole genome shotgun (WGS) entry which is preliminary data.</text>
</comment>
<name>A0AAD7N3G1_9AGAR</name>
<reference evidence="2" key="1">
    <citation type="submission" date="2023-03" db="EMBL/GenBank/DDBJ databases">
        <title>Massive genome expansion in bonnet fungi (Mycena s.s.) driven by repeated elements and novel gene families across ecological guilds.</title>
        <authorList>
            <consortium name="Lawrence Berkeley National Laboratory"/>
            <person name="Harder C.B."/>
            <person name="Miyauchi S."/>
            <person name="Viragh M."/>
            <person name="Kuo A."/>
            <person name="Thoen E."/>
            <person name="Andreopoulos B."/>
            <person name="Lu D."/>
            <person name="Skrede I."/>
            <person name="Drula E."/>
            <person name="Henrissat B."/>
            <person name="Morin E."/>
            <person name="Kohler A."/>
            <person name="Barry K."/>
            <person name="LaButti K."/>
            <person name="Morin E."/>
            <person name="Salamov A."/>
            <person name="Lipzen A."/>
            <person name="Mereny Z."/>
            <person name="Hegedus B."/>
            <person name="Baldrian P."/>
            <person name="Stursova M."/>
            <person name="Weitz H."/>
            <person name="Taylor A."/>
            <person name="Grigoriev I.V."/>
            <person name="Nagy L.G."/>
            <person name="Martin F."/>
            <person name="Kauserud H."/>
        </authorList>
    </citation>
    <scope>NUCLEOTIDE SEQUENCE</scope>
    <source>
        <strain evidence="2">CBHHK182m</strain>
    </source>
</reference>
<proteinExistence type="predicted"/>
<evidence type="ECO:0000313" key="3">
    <source>
        <dbReference type="Proteomes" id="UP001215598"/>
    </source>
</evidence>
<evidence type="ECO:0000313" key="2">
    <source>
        <dbReference type="EMBL" id="KAJ7743872.1"/>
    </source>
</evidence>
<protein>
    <submittedName>
        <fullName evidence="2">Uncharacterized protein</fullName>
    </submittedName>
</protein>
<gene>
    <name evidence="2" type="ORF">B0H16DRAFT_1463534</name>
</gene>